<evidence type="ECO:0000256" key="3">
    <source>
        <dbReference type="ARBA" id="ARBA00022723"/>
    </source>
</evidence>
<dbReference type="Pfam" id="PF06508">
    <property type="entry name" value="QueC"/>
    <property type="match status" value="1"/>
</dbReference>
<protein>
    <recommendedName>
        <fullName evidence="8">7-cyano-7-deazaguanine synthase</fullName>
        <ecNumber evidence="8">6.3.4.20</ecNumber>
    </recommendedName>
</protein>
<keyword evidence="4" id="KW-0547">Nucleotide-binding</keyword>
<evidence type="ECO:0000313" key="10">
    <source>
        <dbReference type="EMBL" id="KKK71121.1"/>
    </source>
</evidence>
<gene>
    <name evidence="10" type="ORF">LCGC14_2917120</name>
</gene>
<evidence type="ECO:0000256" key="7">
    <source>
        <dbReference type="ARBA" id="ARBA00037993"/>
    </source>
</evidence>
<evidence type="ECO:0000256" key="6">
    <source>
        <dbReference type="ARBA" id="ARBA00022840"/>
    </source>
</evidence>
<accession>A0A0F9AFV2</accession>
<keyword evidence="6" id="KW-0067">ATP-binding</keyword>
<dbReference type="InterPro" id="IPR014729">
    <property type="entry name" value="Rossmann-like_a/b/a_fold"/>
</dbReference>
<evidence type="ECO:0000256" key="2">
    <source>
        <dbReference type="ARBA" id="ARBA00022598"/>
    </source>
</evidence>
<dbReference type="GO" id="GO:0016874">
    <property type="term" value="F:ligase activity"/>
    <property type="evidence" value="ECO:0007669"/>
    <property type="project" value="UniProtKB-KW"/>
</dbReference>
<dbReference type="EMBL" id="LAZR01057877">
    <property type="protein sequence ID" value="KKK71121.1"/>
    <property type="molecule type" value="Genomic_DNA"/>
</dbReference>
<keyword evidence="2" id="KW-0436">Ligase</keyword>
<dbReference type="Gene3D" id="3.40.50.620">
    <property type="entry name" value="HUPs"/>
    <property type="match status" value="1"/>
</dbReference>
<organism evidence="10">
    <name type="scientific">marine sediment metagenome</name>
    <dbReference type="NCBI Taxonomy" id="412755"/>
    <lineage>
        <taxon>unclassified sequences</taxon>
        <taxon>metagenomes</taxon>
        <taxon>ecological metagenomes</taxon>
    </lineage>
</organism>
<dbReference type="PANTHER" id="PTHR42914:SF1">
    <property type="entry name" value="7-CYANO-7-DEAZAGUANINE SYNTHASE"/>
    <property type="match status" value="1"/>
</dbReference>
<evidence type="ECO:0000256" key="4">
    <source>
        <dbReference type="ARBA" id="ARBA00022741"/>
    </source>
</evidence>
<dbReference type="GO" id="GO:0005524">
    <property type="term" value="F:ATP binding"/>
    <property type="evidence" value="ECO:0007669"/>
    <property type="project" value="UniProtKB-KW"/>
</dbReference>
<comment type="caution">
    <text evidence="10">The sequence shown here is derived from an EMBL/GenBank/DDBJ whole genome shotgun (WGS) entry which is preliminary data.</text>
</comment>
<dbReference type="AlphaFoldDB" id="A0A0F9AFV2"/>
<evidence type="ECO:0000256" key="1">
    <source>
        <dbReference type="ARBA" id="ARBA00005061"/>
    </source>
</evidence>
<dbReference type="InterPro" id="IPR018317">
    <property type="entry name" value="QueC"/>
</dbReference>
<keyword evidence="3" id="KW-0479">Metal-binding</keyword>
<evidence type="ECO:0000256" key="5">
    <source>
        <dbReference type="ARBA" id="ARBA00022833"/>
    </source>
</evidence>
<reference evidence="10" key="1">
    <citation type="journal article" date="2015" name="Nature">
        <title>Complex archaea that bridge the gap between prokaryotes and eukaryotes.</title>
        <authorList>
            <person name="Spang A."/>
            <person name="Saw J.H."/>
            <person name="Jorgensen S.L."/>
            <person name="Zaremba-Niedzwiedzka K."/>
            <person name="Martijn J."/>
            <person name="Lind A.E."/>
            <person name="van Eijk R."/>
            <person name="Schleper C."/>
            <person name="Guy L."/>
            <person name="Ettema T.J."/>
        </authorList>
    </citation>
    <scope>NUCLEOTIDE SEQUENCE</scope>
</reference>
<dbReference type="EC" id="6.3.4.20" evidence="8"/>
<comment type="pathway">
    <text evidence="1">Purine metabolism; 7-cyano-7-deazaguanine biosynthesis.</text>
</comment>
<feature type="non-terminal residue" evidence="10">
    <location>
        <position position="1"/>
    </location>
</feature>
<dbReference type="GO" id="GO:0046872">
    <property type="term" value="F:metal ion binding"/>
    <property type="evidence" value="ECO:0007669"/>
    <property type="project" value="UniProtKB-KW"/>
</dbReference>
<dbReference type="SUPFAM" id="SSF52402">
    <property type="entry name" value="Adenine nucleotide alpha hydrolases-like"/>
    <property type="match status" value="1"/>
</dbReference>
<name>A0A0F9AFV2_9ZZZZ</name>
<evidence type="ECO:0000256" key="8">
    <source>
        <dbReference type="ARBA" id="ARBA00039149"/>
    </source>
</evidence>
<evidence type="ECO:0000256" key="9">
    <source>
        <dbReference type="ARBA" id="ARBA00047890"/>
    </source>
</evidence>
<comment type="similarity">
    <text evidence="7">Belongs to the QueC family.</text>
</comment>
<comment type="catalytic activity">
    <reaction evidence="9">
        <text>7-carboxy-7-carbaguanine + NH4(+) + 2 ATP = 7-cyano-7-carbaguanine + 2 AMP + 2 diphosphate + 2 H(+)</text>
        <dbReference type="Rhea" id="RHEA:27982"/>
        <dbReference type="ChEBI" id="CHEBI:15378"/>
        <dbReference type="ChEBI" id="CHEBI:28938"/>
        <dbReference type="ChEBI" id="CHEBI:30616"/>
        <dbReference type="ChEBI" id="CHEBI:33019"/>
        <dbReference type="ChEBI" id="CHEBI:45075"/>
        <dbReference type="ChEBI" id="CHEBI:61036"/>
        <dbReference type="ChEBI" id="CHEBI:456215"/>
        <dbReference type="EC" id="6.3.4.20"/>
    </reaction>
</comment>
<keyword evidence="5" id="KW-0862">Zinc</keyword>
<proteinExistence type="inferred from homology"/>
<dbReference type="PANTHER" id="PTHR42914">
    <property type="entry name" value="7-CYANO-7-DEAZAGUANINE SYNTHASE"/>
    <property type="match status" value="1"/>
</dbReference>
<sequence>IFGGSPLTDVTMEVPSQSAQNQSITVVPYRNTFIAMIAAAYCKANGFNIIYMGPTYEDLANYEDCRPVFFEALQQLVLLAGTVHDLEIRTPFITTTKQQIVQIGQMLQVPYENTWTCYKGEVEPCMECDACRERMESFRVNGARDPIVSDDKWDKYMDEFVTEKTE</sequence>